<evidence type="ECO:0000313" key="3">
    <source>
        <dbReference type="Proteomes" id="UP001205861"/>
    </source>
</evidence>
<evidence type="ECO:0000256" key="1">
    <source>
        <dbReference type="SAM" id="SignalP"/>
    </source>
</evidence>
<keyword evidence="1" id="KW-0732">Signal</keyword>
<name>A0ABT2BKA5_9BURK</name>
<dbReference type="Proteomes" id="UP001205861">
    <property type="component" value="Unassembled WGS sequence"/>
</dbReference>
<organism evidence="2 3">
    <name type="scientific">Massilia solisilvae</name>
    <dbReference type="NCBI Taxonomy" id="1811225"/>
    <lineage>
        <taxon>Bacteria</taxon>
        <taxon>Pseudomonadati</taxon>
        <taxon>Pseudomonadota</taxon>
        <taxon>Betaproteobacteria</taxon>
        <taxon>Burkholderiales</taxon>
        <taxon>Oxalobacteraceae</taxon>
        <taxon>Telluria group</taxon>
        <taxon>Massilia</taxon>
    </lineage>
</organism>
<proteinExistence type="predicted"/>
<feature type="signal peptide" evidence="1">
    <location>
        <begin position="1"/>
        <end position="18"/>
    </location>
</feature>
<gene>
    <name evidence="2" type="ORF">NX773_12310</name>
</gene>
<evidence type="ECO:0008006" key="4">
    <source>
        <dbReference type="Google" id="ProtNLM"/>
    </source>
</evidence>
<evidence type="ECO:0000313" key="2">
    <source>
        <dbReference type="EMBL" id="MCS0608949.1"/>
    </source>
</evidence>
<accession>A0ABT2BKA5</accession>
<feature type="chain" id="PRO_5045091962" description="DUF922 domain-containing protein" evidence="1">
    <location>
        <begin position="19"/>
        <end position="224"/>
    </location>
</feature>
<reference evidence="2 3" key="1">
    <citation type="submission" date="2022-08" db="EMBL/GenBank/DDBJ databases">
        <title>Reclassification of Massilia species as members of the genera Telluria, Duganella, Pseudoduganella, Mokoshia gen. nov. and Zemynaea gen. nov. using orthogonal and non-orthogonal genome-based approaches.</title>
        <authorList>
            <person name="Bowman J.P."/>
        </authorList>
    </citation>
    <scope>NUCLEOTIDE SEQUENCE [LARGE SCALE GENOMIC DNA]</scope>
    <source>
        <strain evidence="2 3">JCM 31607</strain>
    </source>
</reference>
<protein>
    <recommendedName>
        <fullName evidence="4">DUF922 domain-containing protein</fullName>
    </recommendedName>
</protein>
<keyword evidence="3" id="KW-1185">Reference proteome</keyword>
<sequence>MRRLAIACALALPCAAHAADDFIARCEREMKPVFEVRAREAKFDLSTSLSSRVLNTKVSYGAAAQLTMGMTSGTHRTEIGIDGPSMLDAAHRRECVAPRIYVDLAYEPLRVFVAREFHQQSCAYRTVYEHEMRHVQVYRDNLPVLERHVRAALEQRYAGRPLYGAPGTGLAKLESDVDNWLRPFIKAELAAVERQQIALDSPEETFRLSHACLGEVEAAMGSSF</sequence>
<comment type="caution">
    <text evidence="2">The sequence shown here is derived from an EMBL/GenBank/DDBJ whole genome shotgun (WGS) entry which is preliminary data.</text>
</comment>
<dbReference type="RefSeq" id="WP_258856600.1">
    <property type="nucleotide sequence ID" value="NZ_JANUGV010000002.1"/>
</dbReference>
<dbReference type="EMBL" id="JANUGV010000002">
    <property type="protein sequence ID" value="MCS0608949.1"/>
    <property type="molecule type" value="Genomic_DNA"/>
</dbReference>